<dbReference type="GO" id="GO:0006203">
    <property type="term" value="P:dGTP catabolic process"/>
    <property type="evidence" value="ECO:0007669"/>
    <property type="project" value="TreeGrafter"/>
</dbReference>
<dbReference type="GO" id="GO:0008832">
    <property type="term" value="F:dGTPase activity"/>
    <property type="evidence" value="ECO:0007669"/>
    <property type="project" value="TreeGrafter"/>
</dbReference>
<dbReference type="SUPFAM" id="SSF109604">
    <property type="entry name" value="HD-domain/PDEase-like"/>
    <property type="match status" value="1"/>
</dbReference>
<feature type="domain" description="HD/PDEase" evidence="1">
    <location>
        <begin position="56"/>
        <end position="195"/>
    </location>
</feature>
<dbReference type="Proteomes" id="UP000584587">
    <property type="component" value="Unassembled WGS sequence"/>
</dbReference>
<organism evidence="2 3">
    <name type="scientific">Spiroplasma platyhelix PALS-1</name>
    <dbReference type="NCBI Taxonomy" id="1276218"/>
    <lineage>
        <taxon>Bacteria</taxon>
        <taxon>Bacillati</taxon>
        <taxon>Mycoplasmatota</taxon>
        <taxon>Mollicutes</taxon>
        <taxon>Entomoplasmatales</taxon>
        <taxon>Spiroplasmataceae</taxon>
        <taxon>Spiroplasma</taxon>
    </lineage>
</organism>
<dbReference type="Gene3D" id="1.10.3210.10">
    <property type="entry name" value="Hypothetical protein af1432"/>
    <property type="match status" value="1"/>
</dbReference>
<dbReference type="InterPro" id="IPR050135">
    <property type="entry name" value="dGTPase-like"/>
</dbReference>
<sequence length="394" mass="46293">MKTNKKMFAQEFIRDAIHKNININEPVIRELIASKEFQRLRWISQLAGAQVAFPSATHTRFTHSLGVYHVLNRVFSEVKGANLISDKEKLVVRIAGLLHDIGHGPFSHTFEKVLNLNEDKDYPFSHEFYTCAIISDEKTEVNQILKKYHIDINQVTNIIKKDRSKCPKYQIQLVSSQLDCDRIDYLMRDAYFTGAKYGAIDLDWVISNMILDKKEGILFSYKALSAIENYLITRFHMYLQVYFHKSSIFFDLKLQKLFQQLVKLWKENYQWKIDIQKIMPILKQEKIEVSQYLELSDVTLINLIKDIIAYETDETLIIWAKAILYNQEKYKIVLERKKVSSNAKVLNNFIYDTKKDPIMIQTVDNKVLPLEKVSQLFENPTKEQKIFYSLAEIN</sequence>
<dbReference type="InterPro" id="IPR006674">
    <property type="entry name" value="HD_domain"/>
</dbReference>
<evidence type="ECO:0000313" key="2">
    <source>
        <dbReference type="EMBL" id="NKE38629.1"/>
    </source>
</evidence>
<proteinExistence type="predicted"/>
<dbReference type="EMBL" id="JAAVVK010000002">
    <property type="protein sequence ID" value="NKE38629.1"/>
    <property type="molecule type" value="Genomic_DNA"/>
</dbReference>
<keyword evidence="3" id="KW-1185">Reference proteome</keyword>
<dbReference type="PANTHER" id="PTHR11373">
    <property type="entry name" value="DEOXYNUCLEOSIDE TRIPHOSPHATE TRIPHOSPHOHYDROLASE"/>
    <property type="match status" value="1"/>
</dbReference>
<evidence type="ECO:0000259" key="1">
    <source>
        <dbReference type="SMART" id="SM00471"/>
    </source>
</evidence>
<dbReference type="CDD" id="cd00077">
    <property type="entry name" value="HDc"/>
    <property type="match status" value="1"/>
</dbReference>
<accession>A0A846U286</accession>
<dbReference type="PANTHER" id="PTHR11373:SF4">
    <property type="entry name" value="DEOXYNUCLEOSIDE TRIPHOSPHATE TRIPHOSPHOHYDROLASE SAMHD1"/>
    <property type="match status" value="1"/>
</dbReference>
<protein>
    <submittedName>
        <fullName evidence="2">HD domain-containing protein</fullName>
    </submittedName>
</protein>
<dbReference type="AlphaFoldDB" id="A0A846U286"/>
<evidence type="ECO:0000313" key="3">
    <source>
        <dbReference type="Proteomes" id="UP000584587"/>
    </source>
</evidence>
<comment type="caution">
    <text evidence="2">The sequence shown here is derived from an EMBL/GenBank/DDBJ whole genome shotgun (WGS) entry which is preliminary data.</text>
</comment>
<dbReference type="Pfam" id="PF01966">
    <property type="entry name" value="HD"/>
    <property type="match status" value="1"/>
</dbReference>
<reference evidence="2 3" key="1">
    <citation type="submission" date="2020-04" db="EMBL/GenBank/DDBJ databases">
        <title>Complete genome sequence of Spiroplasma platyhelix ATCC 51748, an insect isolate.</title>
        <authorList>
            <person name="Green E.A."/>
            <person name="Klassen J.L."/>
        </authorList>
    </citation>
    <scope>NUCLEOTIDE SEQUENCE [LARGE SCALE GENOMIC DNA]</scope>
    <source>
        <strain evidence="2 3">PALS-1</strain>
    </source>
</reference>
<dbReference type="SMART" id="SM00471">
    <property type="entry name" value="HDc"/>
    <property type="match status" value="1"/>
</dbReference>
<gene>
    <name evidence="2" type="ORF">HER12_02525</name>
</gene>
<name>A0A846U286_9MOLU</name>
<dbReference type="InterPro" id="IPR003607">
    <property type="entry name" value="HD/PDEase_dom"/>
</dbReference>
<dbReference type="RefSeq" id="WP_168105104.1">
    <property type="nucleotide sequence ID" value="NZ_CP051215.1"/>
</dbReference>